<evidence type="ECO:0000313" key="2">
    <source>
        <dbReference type="EMBL" id="ADL12713.1"/>
    </source>
</evidence>
<dbReference type="GO" id="GO:0005829">
    <property type="term" value="C:cytosol"/>
    <property type="evidence" value="ECO:0007669"/>
    <property type="project" value="TreeGrafter"/>
</dbReference>
<dbReference type="GO" id="GO:0019239">
    <property type="term" value="F:deaminase activity"/>
    <property type="evidence" value="ECO:0007669"/>
    <property type="project" value="TreeGrafter"/>
</dbReference>
<dbReference type="KEGG" id="aar:Acear_1193"/>
<dbReference type="FunFam" id="3.30.1330.40:FF:000001">
    <property type="entry name" value="L-PSP family endoribonuclease"/>
    <property type="match status" value="1"/>
</dbReference>
<evidence type="ECO:0000256" key="1">
    <source>
        <dbReference type="ARBA" id="ARBA00010552"/>
    </source>
</evidence>
<dbReference type="NCBIfam" id="TIGR00004">
    <property type="entry name" value="Rid family detoxifying hydrolase"/>
    <property type="match status" value="1"/>
</dbReference>
<dbReference type="PROSITE" id="PS01094">
    <property type="entry name" value="UPF0076"/>
    <property type="match status" value="1"/>
</dbReference>
<comment type="similarity">
    <text evidence="1">Belongs to the RutC family.</text>
</comment>
<dbReference type="SUPFAM" id="SSF55298">
    <property type="entry name" value="YjgF-like"/>
    <property type="match status" value="1"/>
</dbReference>
<evidence type="ECO:0000313" key="3">
    <source>
        <dbReference type="Proteomes" id="UP000001661"/>
    </source>
</evidence>
<dbReference type="RefSeq" id="WP_013278159.1">
    <property type="nucleotide sequence ID" value="NC_014378.1"/>
</dbReference>
<dbReference type="Gene3D" id="3.30.1330.40">
    <property type="entry name" value="RutC-like"/>
    <property type="match status" value="1"/>
</dbReference>
<dbReference type="Pfam" id="PF01042">
    <property type="entry name" value="Ribonuc_L-PSP"/>
    <property type="match status" value="1"/>
</dbReference>
<dbReference type="PANTHER" id="PTHR11803">
    <property type="entry name" value="2-IMINOBUTANOATE/2-IMINOPROPANOATE DEAMINASE RIDA"/>
    <property type="match status" value="1"/>
</dbReference>
<gene>
    <name evidence="2" type="ordered locus">Acear_1193</name>
</gene>
<dbReference type="eggNOG" id="COG0251">
    <property type="taxonomic scope" value="Bacteria"/>
</dbReference>
<dbReference type="AlphaFoldDB" id="D9QQC2"/>
<dbReference type="EMBL" id="CP002105">
    <property type="protein sequence ID" value="ADL12713.1"/>
    <property type="molecule type" value="Genomic_DNA"/>
</dbReference>
<dbReference type="CDD" id="cd00448">
    <property type="entry name" value="YjgF_YER057c_UK114_family"/>
    <property type="match status" value="1"/>
</dbReference>
<dbReference type="PANTHER" id="PTHR11803:SF39">
    <property type="entry name" value="2-IMINOBUTANOATE_2-IMINOPROPANOATE DEAMINASE"/>
    <property type="match status" value="1"/>
</dbReference>
<protein>
    <submittedName>
        <fullName evidence="2">Endoribonuclease L-PSP</fullName>
    </submittedName>
</protein>
<organism evidence="2 3">
    <name type="scientific">Acetohalobium arabaticum (strain ATCC 49924 / DSM 5501 / Z-7288)</name>
    <dbReference type="NCBI Taxonomy" id="574087"/>
    <lineage>
        <taxon>Bacteria</taxon>
        <taxon>Bacillati</taxon>
        <taxon>Bacillota</taxon>
        <taxon>Clostridia</taxon>
        <taxon>Halanaerobiales</taxon>
        <taxon>Halobacteroidaceae</taxon>
        <taxon>Acetohalobium</taxon>
    </lineage>
</organism>
<sequence length="126" mass="13747">MTKELIHTDEAPAAVGSYSQAVKVGDTIYVSGQIAIDPETEELIDGDVEAQTKQVLDNLTAILKETDCTLKDVVKAEVFLDDINNFDSVNDIYAEYFAEEPPARACMEVARLPKDVAVEISVIAVK</sequence>
<dbReference type="InterPro" id="IPR019897">
    <property type="entry name" value="RidA_CS"/>
</dbReference>
<dbReference type="InterPro" id="IPR035959">
    <property type="entry name" value="RutC-like_sf"/>
</dbReference>
<dbReference type="InterPro" id="IPR006056">
    <property type="entry name" value="RidA"/>
</dbReference>
<proteinExistence type="inferred from homology"/>
<dbReference type="InterPro" id="IPR006175">
    <property type="entry name" value="YjgF/YER057c/UK114"/>
</dbReference>
<accession>D9QQC2</accession>
<dbReference type="OrthoDB" id="9803101at2"/>
<dbReference type="STRING" id="574087.Acear_1193"/>
<dbReference type="HOGENOM" id="CLU_100715_7_3_9"/>
<reference evidence="2 3" key="1">
    <citation type="journal article" date="2010" name="Stand. Genomic Sci.">
        <title>Complete genome sequence of Acetohalobium arabaticum type strain (Z-7288).</title>
        <authorList>
            <person name="Sikorski J."/>
            <person name="Lapidus A."/>
            <person name="Chertkov O."/>
            <person name="Lucas S."/>
            <person name="Copeland A."/>
            <person name="Glavina Del Rio T."/>
            <person name="Nolan M."/>
            <person name="Tice H."/>
            <person name="Cheng J.F."/>
            <person name="Han C."/>
            <person name="Brambilla E."/>
            <person name="Pitluck S."/>
            <person name="Liolios K."/>
            <person name="Ivanova N."/>
            <person name="Mavromatis K."/>
            <person name="Mikhailova N."/>
            <person name="Pati A."/>
            <person name="Bruce D."/>
            <person name="Detter C."/>
            <person name="Tapia R."/>
            <person name="Goodwin L."/>
            <person name="Chen A."/>
            <person name="Palaniappan K."/>
            <person name="Land M."/>
            <person name="Hauser L."/>
            <person name="Chang Y.J."/>
            <person name="Jeffries C.D."/>
            <person name="Rohde M."/>
            <person name="Goker M."/>
            <person name="Spring S."/>
            <person name="Woyke T."/>
            <person name="Bristow J."/>
            <person name="Eisen J.A."/>
            <person name="Markowitz V."/>
            <person name="Hugenholtz P."/>
            <person name="Kyrpides N.C."/>
            <person name="Klenk H.P."/>
        </authorList>
    </citation>
    <scope>NUCLEOTIDE SEQUENCE [LARGE SCALE GENOMIC DNA]</scope>
    <source>
        <strain evidence="3">ATCC 49924 / DSM 5501 / Z-7288</strain>
    </source>
</reference>
<dbReference type="Proteomes" id="UP000001661">
    <property type="component" value="Chromosome"/>
</dbReference>
<keyword evidence="3" id="KW-1185">Reference proteome</keyword>
<name>D9QQC2_ACEAZ</name>